<dbReference type="GO" id="GO:0005829">
    <property type="term" value="C:cytosol"/>
    <property type="evidence" value="ECO:0007669"/>
    <property type="project" value="TreeGrafter"/>
</dbReference>
<evidence type="ECO:0000313" key="3">
    <source>
        <dbReference type="EMBL" id="AKS35546.1"/>
    </source>
</evidence>
<dbReference type="RefSeq" id="WP_049748002.1">
    <property type="nucleotide sequence ID" value="NZ_CP012150.1"/>
</dbReference>
<dbReference type="Gene3D" id="2.30.110.10">
    <property type="entry name" value="Electron Transport, Fmn-binding Protein, Chain A"/>
    <property type="match status" value="1"/>
</dbReference>
<dbReference type="SUPFAM" id="SSF50475">
    <property type="entry name" value="FMN-binding split barrel"/>
    <property type="match status" value="1"/>
</dbReference>
<dbReference type="Proteomes" id="UP000062255">
    <property type="component" value="Chromosome"/>
</dbReference>
<evidence type="ECO:0000313" key="4">
    <source>
        <dbReference type="Proteomes" id="UP000062255"/>
    </source>
</evidence>
<dbReference type="PATRIC" id="fig|134601.6.peg.6330"/>
<dbReference type="Pfam" id="PF01243">
    <property type="entry name" value="PNPOx_N"/>
    <property type="match status" value="1"/>
</dbReference>
<evidence type="ECO:0000256" key="1">
    <source>
        <dbReference type="ARBA" id="ARBA00023002"/>
    </source>
</evidence>
<dbReference type="InterPro" id="IPR052019">
    <property type="entry name" value="F420H2_bilvrd_red/Heme_oxyg"/>
</dbReference>
<keyword evidence="1" id="KW-0560">Oxidoreductase</keyword>
<name>A0A0K0XDT5_MYCGD</name>
<dbReference type="STRING" id="134601.AFA91_30620"/>
<dbReference type="InterPro" id="IPR011576">
    <property type="entry name" value="Pyridox_Oxase_N"/>
</dbReference>
<sequence length="173" mass="18747">MPGDPGNLGQTFGRIMFRGMDRMRHREAFDIGEPTATDFAGFERFRQIVLVTFKRSGQAVPSPVNHGVADGKLYLRTDASTAKVRRIRHNPDVIVVPCNLRGRPAGPVVAGVARVLPESEQARADAAIAANWSLPMKIFERSLDRGSQTFGITMAFIEISPAGPTAPGTHPPS</sequence>
<dbReference type="NCBIfam" id="TIGR03666">
    <property type="entry name" value="Rv2061_F420"/>
    <property type="match status" value="1"/>
</dbReference>
<protein>
    <submittedName>
        <fullName evidence="3">Pyridoxamine 5'-phosphate oxidase</fullName>
    </submittedName>
</protein>
<accession>A0A0K0XDT5</accession>
<dbReference type="GO" id="GO:0016627">
    <property type="term" value="F:oxidoreductase activity, acting on the CH-CH group of donors"/>
    <property type="evidence" value="ECO:0007669"/>
    <property type="project" value="TreeGrafter"/>
</dbReference>
<dbReference type="OrthoDB" id="5738083at2"/>
<gene>
    <name evidence="3" type="ORF">AFA91_30620</name>
</gene>
<dbReference type="PANTHER" id="PTHR35176:SF11">
    <property type="entry name" value="PYRIDOXAMINE 5'-PHOSPHATE OXIDASE FAMILY PROTEIN"/>
    <property type="match status" value="1"/>
</dbReference>
<dbReference type="AlphaFoldDB" id="A0A0K0XDT5"/>
<dbReference type="InterPro" id="IPR012349">
    <property type="entry name" value="Split_barrel_FMN-bd"/>
</dbReference>
<dbReference type="PANTHER" id="PTHR35176">
    <property type="entry name" value="HEME OXYGENASE HI_0854-RELATED"/>
    <property type="match status" value="1"/>
</dbReference>
<dbReference type="GO" id="GO:0070967">
    <property type="term" value="F:coenzyme F420 binding"/>
    <property type="evidence" value="ECO:0007669"/>
    <property type="project" value="TreeGrafter"/>
</dbReference>
<feature type="domain" description="Pyridoxamine 5'-phosphate oxidase N-terminal" evidence="2">
    <location>
        <begin position="42"/>
        <end position="126"/>
    </location>
</feature>
<evidence type="ECO:0000259" key="2">
    <source>
        <dbReference type="Pfam" id="PF01243"/>
    </source>
</evidence>
<dbReference type="KEGG" id="mgo:AFA91_30620"/>
<reference evidence="3 4" key="1">
    <citation type="submission" date="2015-07" db="EMBL/GenBank/DDBJ databases">
        <title>Complete genome sequence of Mycobacterium goodii X7B, a facultative thermophilic biodesulfurizing bacterium.</title>
        <authorList>
            <person name="Yu B."/>
            <person name="Li F."/>
            <person name="Xu P."/>
        </authorList>
    </citation>
    <scope>NUCLEOTIDE SEQUENCE [LARGE SCALE GENOMIC DNA]</scope>
    <source>
        <strain evidence="3 4">X7B</strain>
    </source>
</reference>
<proteinExistence type="predicted"/>
<organism evidence="3 4">
    <name type="scientific">Mycolicibacterium goodii</name>
    <name type="common">Mycobacterium goodii</name>
    <dbReference type="NCBI Taxonomy" id="134601"/>
    <lineage>
        <taxon>Bacteria</taxon>
        <taxon>Bacillati</taxon>
        <taxon>Actinomycetota</taxon>
        <taxon>Actinomycetes</taxon>
        <taxon>Mycobacteriales</taxon>
        <taxon>Mycobacteriaceae</taxon>
        <taxon>Mycolicibacterium</taxon>
    </lineage>
</organism>
<dbReference type="InterPro" id="IPR019965">
    <property type="entry name" value="PPOX_F420-dep_Rv2061_put"/>
</dbReference>
<dbReference type="EMBL" id="CP012150">
    <property type="protein sequence ID" value="AKS35546.1"/>
    <property type="molecule type" value="Genomic_DNA"/>
</dbReference>